<dbReference type="FunFam" id="3.40.50.1820:FF:001097">
    <property type="entry name" value="Uncharacterized protein"/>
    <property type="match status" value="1"/>
</dbReference>
<accession>A0A2A6BID5</accession>
<organism evidence="3 4">
    <name type="scientific">Pristionchus pacificus</name>
    <name type="common">Parasitic nematode worm</name>
    <dbReference type="NCBI Taxonomy" id="54126"/>
    <lineage>
        <taxon>Eukaryota</taxon>
        <taxon>Metazoa</taxon>
        <taxon>Ecdysozoa</taxon>
        <taxon>Nematoda</taxon>
        <taxon>Chromadorea</taxon>
        <taxon>Rhabditida</taxon>
        <taxon>Rhabditina</taxon>
        <taxon>Diplogasteromorpha</taxon>
        <taxon>Diplogasteroidea</taxon>
        <taxon>Neodiplogasteridae</taxon>
        <taxon>Pristionchus</taxon>
    </lineage>
</organism>
<dbReference type="PANTHER" id="PTHR11005">
    <property type="entry name" value="LYSOSOMAL ACID LIPASE-RELATED"/>
    <property type="match status" value="1"/>
</dbReference>
<dbReference type="Gene3D" id="3.40.50.1820">
    <property type="entry name" value="alpha/beta hydrolase"/>
    <property type="match status" value="1"/>
</dbReference>
<dbReference type="GO" id="GO:0016298">
    <property type="term" value="F:lipase activity"/>
    <property type="evidence" value="ECO:0000318"/>
    <property type="project" value="GO_Central"/>
</dbReference>
<dbReference type="InterPro" id="IPR000073">
    <property type="entry name" value="AB_hydrolase_1"/>
</dbReference>
<dbReference type="InterPro" id="IPR006693">
    <property type="entry name" value="AB_hydrolase_lipase"/>
</dbReference>
<dbReference type="Pfam" id="PF00561">
    <property type="entry name" value="Abhydrolase_1"/>
    <property type="match status" value="1"/>
</dbReference>
<dbReference type="SUPFAM" id="SSF53474">
    <property type="entry name" value="alpha/beta-Hydrolases"/>
    <property type="match status" value="1"/>
</dbReference>
<protein>
    <submittedName>
        <fullName evidence="3">Hydrolase</fullName>
    </submittedName>
</protein>
<dbReference type="Pfam" id="PF04083">
    <property type="entry name" value="Abhydro_lipase"/>
    <property type="match status" value="1"/>
</dbReference>
<reference evidence="4" key="1">
    <citation type="journal article" date="2008" name="Nat. Genet.">
        <title>The Pristionchus pacificus genome provides a unique perspective on nematode lifestyle and parasitism.</title>
        <authorList>
            <person name="Dieterich C."/>
            <person name="Clifton S.W."/>
            <person name="Schuster L.N."/>
            <person name="Chinwalla A."/>
            <person name="Delehaunty K."/>
            <person name="Dinkelacker I."/>
            <person name="Fulton L."/>
            <person name="Fulton R."/>
            <person name="Godfrey J."/>
            <person name="Minx P."/>
            <person name="Mitreva M."/>
            <person name="Roeseler W."/>
            <person name="Tian H."/>
            <person name="Witte H."/>
            <person name="Yang S.P."/>
            <person name="Wilson R.K."/>
            <person name="Sommer R.J."/>
        </authorList>
    </citation>
    <scope>NUCLEOTIDE SEQUENCE [LARGE SCALE GENOMIC DNA]</scope>
    <source>
        <strain evidence="4">PS312</strain>
    </source>
</reference>
<evidence type="ECO:0000313" key="3">
    <source>
        <dbReference type="EnsemblMetazoa" id="PPA30987.1"/>
    </source>
</evidence>
<keyword evidence="2" id="KW-0443">Lipid metabolism</keyword>
<sequence length="395" mass="44944">MFTRASWLCITALSAVGSPAFAHALAPTDRREHEWPGNGRTLPRDPLESMTAAEIIRHWGYPVESHDVVTDDGFVLEMLRIPHGRRLGMGAQSARVVTWVDEMAKYDAPAAIDKVLQLNGAGSLYWVAHSQGTIIGFMMPAERPEYNQKVRALFQLGTVGTMHYAKGIARMIIKLSIAFRPLTRVRKFNKEAIKLRELSSEYNLDAHEVGFHNPAVMGDATRILCPPAKVGQLCYNLISHYTGHPSKAFNWVGEVFSDCAFRSRAPIYFSHSLLSTSSWTLLQYIQNSDRNSVDHFDSSPMENLRRYGTVQAPPYNYSNIKSDVYLFWSRSDWMTTPREITKWWIPHLKKGVIKGAFETPSYSHADWIFATDLKDRVFNRIISIVRKHEKNACHE</sequence>
<dbReference type="InterPro" id="IPR029058">
    <property type="entry name" value="AB_hydrolase_fold"/>
</dbReference>
<dbReference type="GO" id="GO:0006629">
    <property type="term" value="P:lipid metabolic process"/>
    <property type="evidence" value="ECO:0000318"/>
    <property type="project" value="GO_Central"/>
</dbReference>
<dbReference type="AlphaFoldDB" id="A0A2A6BID5"/>
<name>A0A2A6BID5_PRIPA</name>
<dbReference type="GO" id="GO:0016042">
    <property type="term" value="P:lipid catabolic process"/>
    <property type="evidence" value="ECO:0007669"/>
    <property type="project" value="UniProtKB-KW"/>
</dbReference>
<accession>A0A8R1YKV7</accession>
<keyword evidence="4" id="KW-1185">Reference proteome</keyword>
<proteinExistence type="predicted"/>
<gene>
    <name evidence="3" type="primary">WBGene00203852</name>
</gene>
<evidence type="ECO:0000256" key="2">
    <source>
        <dbReference type="ARBA" id="ARBA00023098"/>
    </source>
</evidence>
<reference evidence="3" key="2">
    <citation type="submission" date="2022-06" db="UniProtKB">
        <authorList>
            <consortium name="EnsemblMetazoa"/>
        </authorList>
    </citation>
    <scope>IDENTIFICATION</scope>
    <source>
        <strain evidence="3">PS312</strain>
    </source>
</reference>
<dbReference type="EnsemblMetazoa" id="PPA30987.1">
    <property type="protein sequence ID" value="PPA30987.1"/>
    <property type="gene ID" value="WBGene00203852"/>
</dbReference>
<evidence type="ECO:0000256" key="1">
    <source>
        <dbReference type="ARBA" id="ARBA00022963"/>
    </source>
</evidence>
<dbReference type="OrthoDB" id="9974421at2759"/>
<dbReference type="Proteomes" id="UP000005239">
    <property type="component" value="Unassembled WGS sequence"/>
</dbReference>
<keyword evidence="1" id="KW-0442">Lipid degradation</keyword>
<evidence type="ECO:0000313" key="4">
    <source>
        <dbReference type="Proteomes" id="UP000005239"/>
    </source>
</evidence>